<accession>A0AAV2RRB0</accession>
<sequence>MSKTCLLEETTEAPTQCSFNGNVIYKCSNDEQCQYVGMFEDSDPDVSGCPHGLPLPDLTEEMLGSYSCDKPSGKEKIKLERCSDASESKAPKGFPKWAIGCIILTVVIGLGIVVKLGVARFRHRRNTIADRRHHASMKRAGYLQSVNSLA</sequence>
<keyword evidence="1" id="KW-0472">Membrane</keyword>
<evidence type="ECO:0000256" key="1">
    <source>
        <dbReference type="SAM" id="Phobius"/>
    </source>
</evidence>
<organism evidence="2 3">
    <name type="scientific">Meganyctiphanes norvegica</name>
    <name type="common">Northern krill</name>
    <name type="synonym">Thysanopoda norvegica</name>
    <dbReference type="NCBI Taxonomy" id="48144"/>
    <lineage>
        <taxon>Eukaryota</taxon>
        <taxon>Metazoa</taxon>
        <taxon>Ecdysozoa</taxon>
        <taxon>Arthropoda</taxon>
        <taxon>Crustacea</taxon>
        <taxon>Multicrustacea</taxon>
        <taxon>Malacostraca</taxon>
        <taxon>Eumalacostraca</taxon>
        <taxon>Eucarida</taxon>
        <taxon>Euphausiacea</taxon>
        <taxon>Euphausiidae</taxon>
        <taxon>Meganyctiphanes</taxon>
    </lineage>
</organism>
<name>A0AAV2RRB0_MEGNR</name>
<protein>
    <submittedName>
        <fullName evidence="2">Uncharacterized protein</fullName>
    </submittedName>
</protein>
<feature type="transmembrane region" description="Helical" evidence="1">
    <location>
        <begin position="97"/>
        <end position="118"/>
    </location>
</feature>
<gene>
    <name evidence="2" type="ORF">MNOR_LOCUS28445</name>
</gene>
<dbReference type="Proteomes" id="UP001497623">
    <property type="component" value="Unassembled WGS sequence"/>
</dbReference>
<proteinExistence type="predicted"/>
<evidence type="ECO:0000313" key="3">
    <source>
        <dbReference type="Proteomes" id="UP001497623"/>
    </source>
</evidence>
<keyword evidence="1" id="KW-0812">Transmembrane</keyword>
<reference evidence="2 3" key="1">
    <citation type="submission" date="2024-05" db="EMBL/GenBank/DDBJ databases">
        <authorList>
            <person name="Wallberg A."/>
        </authorList>
    </citation>
    <scope>NUCLEOTIDE SEQUENCE [LARGE SCALE GENOMIC DNA]</scope>
</reference>
<comment type="caution">
    <text evidence="2">The sequence shown here is derived from an EMBL/GenBank/DDBJ whole genome shotgun (WGS) entry which is preliminary data.</text>
</comment>
<evidence type="ECO:0000313" key="2">
    <source>
        <dbReference type="EMBL" id="CAL4139407.1"/>
    </source>
</evidence>
<dbReference type="AlphaFoldDB" id="A0AAV2RRB0"/>
<keyword evidence="1" id="KW-1133">Transmembrane helix</keyword>
<dbReference type="EMBL" id="CAXKWB010031402">
    <property type="protein sequence ID" value="CAL4139407.1"/>
    <property type="molecule type" value="Genomic_DNA"/>
</dbReference>
<keyword evidence="3" id="KW-1185">Reference proteome</keyword>